<proteinExistence type="predicted"/>
<keyword evidence="2" id="KW-1185">Reference proteome</keyword>
<dbReference type="EMBL" id="JADEXP010000047">
    <property type="protein sequence ID" value="MBE9066546.1"/>
    <property type="molecule type" value="Genomic_DNA"/>
</dbReference>
<accession>A0A928X2F7</accession>
<dbReference type="SUPFAM" id="SSF81301">
    <property type="entry name" value="Nucleotidyltransferase"/>
    <property type="match status" value="1"/>
</dbReference>
<sequence>MAFPTPLLDARLAREKKQNEADRVRLLQLALEWLHSHGGTYGITHGYIFGSVTEPGRFTRTSDIDIAVDTWKTGDICGLMGYLSLHVNRDVDVIPLDQCHFADKIRRLGTPWSVNDSPDSLQKSKDSGD</sequence>
<comment type="caution">
    <text evidence="1">The sequence shown here is derived from an EMBL/GenBank/DDBJ whole genome shotgun (WGS) entry which is preliminary data.</text>
</comment>
<dbReference type="CDD" id="cd05403">
    <property type="entry name" value="NT_KNTase_like"/>
    <property type="match status" value="1"/>
</dbReference>
<name>A0A928X2F7_LEPEC</name>
<dbReference type="AlphaFoldDB" id="A0A928X2F7"/>
<dbReference type="RefSeq" id="WP_193992364.1">
    <property type="nucleotide sequence ID" value="NZ_JADEXP010000047.1"/>
</dbReference>
<evidence type="ECO:0000313" key="1">
    <source>
        <dbReference type="EMBL" id="MBE9066546.1"/>
    </source>
</evidence>
<gene>
    <name evidence="1" type="ORF">IQ260_07765</name>
</gene>
<dbReference type="Gene3D" id="3.30.460.10">
    <property type="entry name" value="Beta Polymerase, domain 2"/>
    <property type="match status" value="1"/>
</dbReference>
<evidence type="ECO:0000313" key="2">
    <source>
        <dbReference type="Proteomes" id="UP000615026"/>
    </source>
</evidence>
<organism evidence="1 2">
    <name type="scientific">Leptolyngbya cf. ectocarpi LEGE 11479</name>
    <dbReference type="NCBI Taxonomy" id="1828722"/>
    <lineage>
        <taxon>Bacteria</taxon>
        <taxon>Bacillati</taxon>
        <taxon>Cyanobacteriota</taxon>
        <taxon>Cyanophyceae</taxon>
        <taxon>Leptolyngbyales</taxon>
        <taxon>Leptolyngbyaceae</taxon>
        <taxon>Leptolyngbya group</taxon>
        <taxon>Leptolyngbya</taxon>
    </lineage>
</organism>
<dbReference type="Proteomes" id="UP000615026">
    <property type="component" value="Unassembled WGS sequence"/>
</dbReference>
<reference evidence="1" key="1">
    <citation type="submission" date="2020-10" db="EMBL/GenBank/DDBJ databases">
        <authorList>
            <person name="Castelo-Branco R."/>
            <person name="Eusebio N."/>
            <person name="Adriana R."/>
            <person name="Vieira A."/>
            <person name="Brugerolle De Fraissinette N."/>
            <person name="Rezende De Castro R."/>
            <person name="Schneider M.P."/>
            <person name="Vasconcelos V."/>
            <person name="Leao P.N."/>
        </authorList>
    </citation>
    <scope>NUCLEOTIDE SEQUENCE</scope>
    <source>
        <strain evidence="1">LEGE 11479</strain>
    </source>
</reference>
<dbReference type="InterPro" id="IPR043519">
    <property type="entry name" value="NT_sf"/>
</dbReference>
<protein>
    <submittedName>
        <fullName evidence="1">Nucleotidyltransferase domain-containing protein</fullName>
    </submittedName>
</protein>